<feature type="transmembrane region" description="Helical" evidence="7">
    <location>
        <begin position="55"/>
        <end position="73"/>
    </location>
</feature>
<keyword evidence="6 7" id="KW-0472">Membrane</keyword>
<evidence type="ECO:0000256" key="6">
    <source>
        <dbReference type="ARBA" id="ARBA00023136"/>
    </source>
</evidence>
<protein>
    <recommendedName>
        <fullName evidence="8">Major facilitator superfamily (MFS) profile domain-containing protein</fullName>
    </recommendedName>
</protein>
<dbReference type="GO" id="GO:0015171">
    <property type="term" value="F:amino acid transmembrane transporter activity"/>
    <property type="evidence" value="ECO:0007669"/>
    <property type="project" value="TreeGrafter"/>
</dbReference>
<dbReference type="InterPro" id="IPR050524">
    <property type="entry name" value="APC_YAT"/>
</dbReference>
<evidence type="ECO:0000256" key="7">
    <source>
        <dbReference type="SAM" id="Phobius"/>
    </source>
</evidence>
<feature type="transmembrane region" description="Helical" evidence="7">
    <location>
        <begin position="700"/>
        <end position="723"/>
    </location>
</feature>
<dbReference type="KEGG" id="trg:TRUGW13939_07129"/>
<sequence>MSASFLGEAAVKEKDARDYGTPVESINDTSDIEGRITSGFEENGQFIQGLHQRHIQMIALAGTLGTGLFLSIGQALARSGPLGTWLAYSIIGATLFSVVLAVGEMGALVPLNGGIVRYSEKFVDPALAFANGWNEIYAHIVGIPGEITAAAVLVEFWIQINNGIWITVFGVVMLCSALVFVRVYGELEFSFALMKIALVIGLNIMSLVVTCGGGPNHKSIGFQYWRNPGPFVQYLAIPGSLGRFLGFWQSANSALYAYSGLENFTIAAGELKSPRHSIPQAAKRVFWKIVMFYVVTIFMVGLLVPSNDPSLLNSTGNASESPFVIAARRAGIKAVPSIINAVVLTSAWSAGNSSLLGGSRILYGMAREGHAPSFFTRVNRFGVPYLAVSLYGLFMCLGYMTLSRTAAEVFSWLQHLVSIATLVNWMAICVVYLRFFYGCKKQGISRKELPWAAPFQPYITWISLTLFIILLLTGGFTTFIHGHRHSTQIPQVAASSDKDSEALQFTQTQTNHLQQTAMETNASYSIKGVYENPLSMGRGRAIPSPFPSSDDYIVDFDGPDDPDHPYNWKFSVKLYLSVIACFGTFVSSFTSAMFAPGISGVAREFSVSSEVGTLGTTLYVLGFASGPLIWAPASELIGRRWPLTVGKLGGAIFTIASAVGKDIQTVIICRFFAGLFGASQLSVVPALLSDIYDNSERGIAIAIYSLTVFVGPFSAPFIGGFIASSPLGWRWTLYIPAFMAFACGIAFAIFLKETYSPCLLSSKAAMIRKQTLNWAIHAKHDEMEIDFRELFHKNFLRPLRMLITEPIILLISLYMSFIYGLVYALLEAYPYVFETTYGMSPSIGGLTFIGLIIGQLLACAFILSQHSTYMKNLVANKNVSVPEWRLSPAIIGAPVFTAGIFWFGWTGFTDSIHWMAPTAAGVSIGFGILCIFLPCFNYLVDSYLPL</sequence>
<keyword evidence="5 7" id="KW-1133">Transmembrane helix</keyword>
<evidence type="ECO:0000313" key="10">
    <source>
        <dbReference type="Proteomes" id="UP000509510"/>
    </source>
</evidence>
<evidence type="ECO:0000256" key="5">
    <source>
        <dbReference type="ARBA" id="ARBA00022989"/>
    </source>
</evidence>
<dbReference type="Pfam" id="PF00324">
    <property type="entry name" value="AA_permease"/>
    <property type="match status" value="1"/>
</dbReference>
<evidence type="ECO:0000256" key="3">
    <source>
        <dbReference type="ARBA" id="ARBA00022692"/>
    </source>
</evidence>
<feature type="transmembrane region" description="Helical" evidence="7">
    <location>
        <begin position="136"/>
        <end position="157"/>
    </location>
</feature>
<dbReference type="RefSeq" id="XP_035346164.1">
    <property type="nucleotide sequence ID" value="XM_035490271.1"/>
</dbReference>
<feature type="transmembrane region" description="Helical" evidence="7">
    <location>
        <begin position="846"/>
        <end position="863"/>
    </location>
</feature>
<dbReference type="PANTHER" id="PTHR43341">
    <property type="entry name" value="AMINO ACID PERMEASE"/>
    <property type="match status" value="1"/>
</dbReference>
<dbReference type="EMBL" id="CP055901">
    <property type="protein sequence ID" value="QKX59987.1"/>
    <property type="molecule type" value="Genomic_DNA"/>
</dbReference>
<dbReference type="InterPro" id="IPR020846">
    <property type="entry name" value="MFS_dom"/>
</dbReference>
<dbReference type="SUPFAM" id="SSF103473">
    <property type="entry name" value="MFS general substrate transporter"/>
    <property type="match status" value="1"/>
</dbReference>
<dbReference type="InterPro" id="IPR004841">
    <property type="entry name" value="AA-permease/SLC12A_dom"/>
</dbReference>
<keyword evidence="2" id="KW-0813">Transport</keyword>
<feature type="transmembrane region" description="Helical" evidence="7">
    <location>
        <begin position="285"/>
        <end position="304"/>
    </location>
</feature>
<reference evidence="10" key="1">
    <citation type="submission" date="2020-06" db="EMBL/GenBank/DDBJ databases">
        <title>A chromosome-scale genome assembly of Talaromyces rugulosus W13939.</title>
        <authorList>
            <person name="Wang B."/>
            <person name="Guo L."/>
            <person name="Ye K."/>
            <person name="Wang L."/>
        </authorList>
    </citation>
    <scope>NUCLEOTIDE SEQUENCE [LARGE SCALE GENOMIC DNA]</scope>
    <source>
        <strain evidence="10">W13939</strain>
    </source>
</reference>
<evidence type="ECO:0000259" key="8">
    <source>
        <dbReference type="PROSITE" id="PS50850"/>
    </source>
</evidence>
<dbReference type="PROSITE" id="PS50850">
    <property type="entry name" value="MFS"/>
    <property type="match status" value="1"/>
</dbReference>
<feature type="transmembrane region" description="Helical" evidence="7">
    <location>
        <begin position="85"/>
        <end position="103"/>
    </location>
</feature>
<keyword evidence="4" id="KW-0029">Amino-acid transport</keyword>
<evidence type="ECO:0000313" key="9">
    <source>
        <dbReference type="EMBL" id="QKX59987.1"/>
    </source>
</evidence>
<feature type="transmembrane region" description="Helical" evidence="7">
    <location>
        <begin position="574"/>
        <end position="599"/>
    </location>
</feature>
<feature type="transmembrane region" description="Helical" evidence="7">
    <location>
        <begin position="458"/>
        <end position="480"/>
    </location>
</feature>
<dbReference type="AlphaFoldDB" id="A0A7H8R1B8"/>
<dbReference type="OrthoDB" id="9986881at2759"/>
<dbReference type="Proteomes" id="UP000509510">
    <property type="component" value="Chromosome IV"/>
</dbReference>
<dbReference type="FunFam" id="1.20.1250.20:FF:000011">
    <property type="entry name" value="MFS multidrug transporter, putative"/>
    <property type="match status" value="1"/>
</dbReference>
<organism evidence="9 10">
    <name type="scientific">Talaromyces rugulosus</name>
    <name type="common">Penicillium rugulosum</name>
    <dbReference type="NCBI Taxonomy" id="121627"/>
    <lineage>
        <taxon>Eukaryota</taxon>
        <taxon>Fungi</taxon>
        <taxon>Dikarya</taxon>
        <taxon>Ascomycota</taxon>
        <taxon>Pezizomycotina</taxon>
        <taxon>Eurotiomycetes</taxon>
        <taxon>Eurotiomycetidae</taxon>
        <taxon>Eurotiales</taxon>
        <taxon>Trichocomaceae</taxon>
        <taxon>Talaromyces</taxon>
        <taxon>Talaromyces sect. Islandici</taxon>
    </lineage>
</organism>
<evidence type="ECO:0000256" key="4">
    <source>
        <dbReference type="ARBA" id="ARBA00022970"/>
    </source>
</evidence>
<dbReference type="InterPro" id="IPR036259">
    <property type="entry name" value="MFS_trans_sf"/>
</dbReference>
<comment type="subcellular location">
    <subcellularLocation>
        <location evidence="1">Membrane</location>
        <topology evidence="1">Multi-pass membrane protein</topology>
    </subcellularLocation>
</comment>
<feature type="transmembrane region" description="Helical" evidence="7">
    <location>
        <begin position="729"/>
        <end position="751"/>
    </location>
</feature>
<keyword evidence="10" id="KW-1185">Reference proteome</keyword>
<dbReference type="InterPro" id="IPR004840">
    <property type="entry name" value="Amino_acid_permease_CS"/>
</dbReference>
<feature type="transmembrane region" description="Helical" evidence="7">
    <location>
        <begin position="611"/>
        <end position="629"/>
    </location>
</feature>
<feature type="transmembrane region" description="Helical" evidence="7">
    <location>
        <begin position="382"/>
        <end position="400"/>
    </location>
</feature>
<feature type="transmembrane region" description="Helical" evidence="7">
    <location>
        <begin position="884"/>
        <end position="905"/>
    </location>
</feature>
<dbReference type="PANTHER" id="PTHR43341:SF18">
    <property type="entry name" value="AMINO ACID PERMEASE_ SLC12A DOMAIN-CONTAINING PROTEIN"/>
    <property type="match status" value="1"/>
</dbReference>
<dbReference type="Gene3D" id="1.20.1250.20">
    <property type="entry name" value="MFS general substrate transporter like domains"/>
    <property type="match status" value="1"/>
</dbReference>
<evidence type="ECO:0000256" key="1">
    <source>
        <dbReference type="ARBA" id="ARBA00004141"/>
    </source>
</evidence>
<dbReference type="InterPro" id="IPR011701">
    <property type="entry name" value="MFS"/>
</dbReference>
<dbReference type="Gene3D" id="1.20.1740.10">
    <property type="entry name" value="Amino acid/polyamine transporter I"/>
    <property type="match status" value="1"/>
</dbReference>
<feature type="domain" description="Major facilitator superfamily (MFS) profile" evidence="8">
    <location>
        <begin position="576"/>
        <end position="946"/>
    </location>
</feature>
<proteinExistence type="predicted"/>
<feature type="transmembrane region" description="Helical" evidence="7">
    <location>
        <begin position="412"/>
        <end position="438"/>
    </location>
</feature>
<gene>
    <name evidence="9" type="ORF">TRUGW13939_07129</name>
</gene>
<feature type="transmembrane region" description="Helical" evidence="7">
    <location>
        <begin position="917"/>
        <end position="940"/>
    </location>
</feature>
<dbReference type="CDD" id="cd17323">
    <property type="entry name" value="MFS_Tpo1_MDR_like"/>
    <property type="match status" value="1"/>
</dbReference>
<dbReference type="GeneID" id="55994622"/>
<feature type="transmembrane region" description="Helical" evidence="7">
    <location>
        <begin position="191"/>
        <end position="211"/>
    </location>
</feature>
<dbReference type="GO" id="GO:0016020">
    <property type="term" value="C:membrane"/>
    <property type="evidence" value="ECO:0007669"/>
    <property type="project" value="UniProtKB-SubCell"/>
</dbReference>
<dbReference type="PROSITE" id="PS00218">
    <property type="entry name" value="AMINO_ACID_PERMEASE_1"/>
    <property type="match status" value="1"/>
</dbReference>
<dbReference type="Pfam" id="PF07690">
    <property type="entry name" value="MFS_1"/>
    <property type="match status" value="1"/>
</dbReference>
<accession>A0A7H8R1B8</accession>
<feature type="transmembrane region" description="Helical" evidence="7">
    <location>
        <begin position="164"/>
        <end position="185"/>
    </location>
</feature>
<dbReference type="FunFam" id="1.20.1740.10:FF:000006">
    <property type="entry name" value="General amino acid permease"/>
    <property type="match status" value="1"/>
</dbReference>
<feature type="transmembrane region" description="Helical" evidence="7">
    <location>
        <begin position="807"/>
        <end position="826"/>
    </location>
</feature>
<evidence type="ECO:0000256" key="2">
    <source>
        <dbReference type="ARBA" id="ARBA00022448"/>
    </source>
</evidence>
<name>A0A7H8R1B8_TALRU</name>
<keyword evidence="3 7" id="KW-0812">Transmembrane</keyword>